<evidence type="ECO:0000313" key="1">
    <source>
        <dbReference type="EMBL" id="VEL09411.1"/>
    </source>
</evidence>
<comment type="caution">
    <text evidence="1">The sequence shown here is derived from an EMBL/GenBank/DDBJ whole genome shotgun (WGS) entry which is preliminary data.</text>
</comment>
<evidence type="ECO:0000313" key="2">
    <source>
        <dbReference type="Proteomes" id="UP000784294"/>
    </source>
</evidence>
<accession>A0A3S5A1G0</accession>
<sequence length="110" mass="12057">MRPIRATWLALVSVGLLLVIVSIALGVWSLSMVNWTQSTVTADVPVTDPGDINLFSRYRGLWQQCVASENACKLLEACSESRRIRAPWLSQPAGLEGSGWKVKRTGKMGV</sequence>
<keyword evidence="2" id="KW-1185">Reference proteome</keyword>
<gene>
    <name evidence="1" type="ORF">PXEA_LOCUS2851</name>
</gene>
<dbReference type="AlphaFoldDB" id="A0A3S5A1G0"/>
<name>A0A3S5A1G0_9PLAT</name>
<protein>
    <submittedName>
        <fullName evidence="1">Uncharacterized protein</fullName>
    </submittedName>
</protein>
<proteinExistence type="predicted"/>
<reference evidence="1" key="1">
    <citation type="submission" date="2018-11" db="EMBL/GenBank/DDBJ databases">
        <authorList>
            <consortium name="Pathogen Informatics"/>
        </authorList>
    </citation>
    <scope>NUCLEOTIDE SEQUENCE</scope>
</reference>
<dbReference type="Proteomes" id="UP000784294">
    <property type="component" value="Unassembled WGS sequence"/>
</dbReference>
<dbReference type="EMBL" id="CAAALY010006269">
    <property type="protein sequence ID" value="VEL09411.1"/>
    <property type="molecule type" value="Genomic_DNA"/>
</dbReference>
<organism evidence="1 2">
    <name type="scientific">Protopolystoma xenopodis</name>
    <dbReference type="NCBI Taxonomy" id="117903"/>
    <lineage>
        <taxon>Eukaryota</taxon>
        <taxon>Metazoa</taxon>
        <taxon>Spiralia</taxon>
        <taxon>Lophotrochozoa</taxon>
        <taxon>Platyhelminthes</taxon>
        <taxon>Monogenea</taxon>
        <taxon>Polyopisthocotylea</taxon>
        <taxon>Polystomatidea</taxon>
        <taxon>Polystomatidae</taxon>
        <taxon>Protopolystoma</taxon>
    </lineage>
</organism>